<keyword evidence="3" id="KW-0285">Flavoprotein</keyword>
<comment type="caution">
    <text evidence="7">The sequence shown here is derived from an EMBL/GenBank/DDBJ whole genome shotgun (WGS) entry which is preliminary data.</text>
</comment>
<feature type="domain" description="Cytokinin dehydrogenase 1 FAD/cytokinin binding" evidence="6">
    <location>
        <begin position="13"/>
        <end position="107"/>
    </location>
</feature>
<dbReference type="AlphaFoldDB" id="A0A426XMB2"/>
<dbReference type="PANTHER" id="PTHR13878">
    <property type="entry name" value="GULONOLACTONE OXIDASE"/>
    <property type="match status" value="1"/>
</dbReference>
<dbReference type="EMBL" id="AMZH03019229">
    <property type="protein sequence ID" value="RRT40633.1"/>
    <property type="molecule type" value="Genomic_DNA"/>
</dbReference>
<reference evidence="7 8" key="1">
    <citation type="journal article" date="2014" name="Agronomy (Basel)">
        <title>A Draft Genome Sequence for Ensete ventricosum, the Drought-Tolerant Tree Against Hunger.</title>
        <authorList>
            <person name="Harrison J."/>
            <person name="Moore K.A."/>
            <person name="Paszkiewicz K."/>
            <person name="Jones T."/>
            <person name="Grant M."/>
            <person name="Ambacheew D."/>
            <person name="Muzemil S."/>
            <person name="Studholme D.J."/>
        </authorList>
    </citation>
    <scope>NUCLEOTIDE SEQUENCE [LARGE SCALE GENOMIC DNA]</scope>
</reference>
<evidence type="ECO:0000313" key="8">
    <source>
        <dbReference type="Proteomes" id="UP000287651"/>
    </source>
</evidence>
<dbReference type="GO" id="GO:0050660">
    <property type="term" value="F:flavin adenine dinucleotide binding"/>
    <property type="evidence" value="ECO:0007669"/>
    <property type="project" value="InterPro"/>
</dbReference>
<organism evidence="7 8">
    <name type="scientific">Ensete ventricosum</name>
    <name type="common">Abyssinian banana</name>
    <name type="synonym">Musa ensete</name>
    <dbReference type="NCBI Taxonomy" id="4639"/>
    <lineage>
        <taxon>Eukaryota</taxon>
        <taxon>Viridiplantae</taxon>
        <taxon>Streptophyta</taxon>
        <taxon>Embryophyta</taxon>
        <taxon>Tracheophyta</taxon>
        <taxon>Spermatophyta</taxon>
        <taxon>Magnoliopsida</taxon>
        <taxon>Liliopsida</taxon>
        <taxon>Zingiberales</taxon>
        <taxon>Musaceae</taxon>
        <taxon>Ensete</taxon>
    </lineage>
</organism>
<proteinExistence type="inferred from homology"/>
<dbReference type="GO" id="GO:0009690">
    <property type="term" value="P:cytokinin metabolic process"/>
    <property type="evidence" value="ECO:0007669"/>
    <property type="project" value="InterPro"/>
</dbReference>
<dbReference type="SUPFAM" id="SSF55103">
    <property type="entry name" value="FAD-linked oxidases, C-terminal domain"/>
    <property type="match status" value="1"/>
</dbReference>
<evidence type="ECO:0000256" key="5">
    <source>
        <dbReference type="ARBA" id="ARBA00023002"/>
    </source>
</evidence>
<name>A0A426XMB2_ENSVE</name>
<dbReference type="InterPro" id="IPR015345">
    <property type="entry name" value="Cytokinin_DH_FAD/cytokin-bd"/>
</dbReference>
<comment type="similarity">
    <text evidence="2">Belongs to the oxygen-dependent FAD-linked oxidoreductase family.</text>
</comment>
<keyword evidence="5" id="KW-0560">Oxidoreductase</keyword>
<evidence type="ECO:0000313" key="7">
    <source>
        <dbReference type="EMBL" id="RRT40633.1"/>
    </source>
</evidence>
<evidence type="ECO:0000256" key="3">
    <source>
        <dbReference type="ARBA" id="ARBA00022630"/>
    </source>
</evidence>
<accession>A0A426XMB2</accession>
<dbReference type="Proteomes" id="UP000287651">
    <property type="component" value="Unassembled WGS sequence"/>
</dbReference>
<comment type="cofactor">
    <cofactor evidence="1">
        <name>FAD</name>
        <dbReference type="ChEBI" id="CHEBI:57692"/>
    </cofactor>
</comment>
<evidence type="ECO:0000256" key="1">
    <source>
        <dbReference type="ARBA" id="ARBA00001974"/>
    </source>
</evidence>
<dbReference type="Gene3D" id="3.30.43.10">
    <property type="entry name" value="Uridine Diphospho-n-acetylenolpyruvylglucosamine Reductase, domain 2"/>
    <property type="match status" value="1"/>
</dbReference>
<dbReference type="InterPro" id="IPR016164">
    <property type="entry name" value="FAD-linked_Oxase-like_C"/>
</dbReference>
<dbReference type="InterPro" id="IPR016167">
    <property type="entry name" value="FAD-bd_PCMH_sub1"/>
</dbReference>
<evidence type="ECO:0000256" key="4">
    <source>
        <dbReference type="ARBA" id="ARBA00022827"/>
    </source>
</evidence>
<keyword evidence="4" id="KW-0274">FAD</keyword>
<dbReference type="InterPro" id="IPR050432">
    <property type="entry name" value="FAD-linked_Oxidoreductases_BP"/>
</dbReference>
<gene>
    <name evidence="7" type="ORF">B296_00021416</name>
</gene>
<evidence type="ECO:0000259" key="6">
    <source>
        <dbReference type="Pfam" id="PF09265"/>
    </source>
</evidence>
<evidence type="ECO:0000256" key="2">
    <source>
        <dbReference type="ARBA" id="ARBA00005466"/>
    </source>
</evidence>
<protein>
    <recommendedName>
        <fullName evidence="6">Cytokinin dehydrogenase 1 FAD/cytokinin binding domain-containing protein</fullName>
    </recommendedName>
</protein>
<dbReference type="Pfam" id="PF09265">
    <property type="entry name" value="Cytokin-bind"/>
    <property type="match status" value="1"/>
</dbReference>
<dbReference type="PANTHER" id="PTHR13878:SF127">
    <property type="entry name" value="CYTOKININ DEHYDROGENASE 3"/>
    <property type="match status" value="1"/>
</dbReference>
<dbReference type="GO" id="GO:0019139">
    <property type="term" value="F:cytokinin dehydrogenase activity"/>
    <property type="evidence" value="ECO:0007669"/>
    <property type="project" value="InterPro"/>
</dbReference>
<sequence>MKNTSKDACSCCRWDDKMSSAIPDEEVFYTIGLLPSATVDDWKYLDSQNDEILRFCQQQGIDFKQYLPHYTTQTDWKNHFGPKWDVFVRLKRRYDPQSLLSPGQRIFTSSP</sequence>